<dbReference type="GO" id="GO:0003676">
    <property type="term" value="F:nucleic acid binding"/>
    <property type="evidence" value="ECO:0007669"/>
    <property type="project" value="InterPro"/>
</dbReference>
<organism evidence="2 3">
    <name type="scientific">Candidatus Doudnabacteria bacterium RIFCSPLOWO2_01_FULL_44_21</name>
    <dbReference type="NCBI Taxonomy" id="1817841"/>
    <lineage>
        <taxon>Bacteria</taxon>
        <taxon>Candidatus Doudnaibacteriota</taxon>
    </lineage>
</organism>
<dbReference type="SUPFAM" id="SSF53098">
    <property type="entry name" value="Ribonuclease H-like"/>
    <property type="match status" value="1"/>
</dbReference>
<dbReference type="Pfam" id="PF10108">
    <property type="entry name" value="DNA_pol_B_exo2"/>
    <property type="match status" value="1"/>
</dbReference>
<reference evidence="2 3" key="1">
    <citation type="journal article" date="2016" name="Nat. Commun.">
        <title>Thousands of microbial genomes shed light on interconnected biogeochemical processes in an aquifer system.</title>
        <authorList>
            <person name="Anantharaman K."/>
            <person name="Brown C.T."/>
            <person name="Hug L.A."/>
            <person name="Sharon I."/>
            <person name="Castelle C.J."/>
            <person name="Probst A.J."/>
            <person name="Thomas B.C."/>
            <person name="Singh A."/>
            <person name="Wilkins M.J."/>
            <person name="Karaoz U."/>
            <person name="Brodie E.L."/>
            <person name="Williams K.H."/>
            <person name="Hubbard S.S."/>
            <person name="Banfield J.F."/>
        </authorList>
    </citation>
    <scope>NUCLEOTIDE SEQUENCE [LARGE SCALE GENOMIC DNA]</scope>
</reference>
<evidence type="ECO:0000259" key="1">
    <source>
        <dbReference type="Pfam" id="PF10108"/>
    </source>
</evidence>
<dbReference type="AlphaFoldDB" id="A0A1F5PY39"/>
<dbReference type="InterPro" id="IPR019288">
    <property type="entry name" value="3'-5'_exonuclease_PolB-like"/>
</dbReference>
<dbReference type="EMBL" id="MFFB01000007">
    <property type="protein sequence ID" value="OGE94845.1"/>
    <property type="molecule type" value="Genomic_DNA"/>
</dbReference>
<name>A0A1F5PY39_9BACT</name>
<comment type="caution">
    <text evidence="2">The sequence shown here is derived from an EMBL/GenBank/DDBJ whole genome shotgun (WGS) entry which is preliminary data.</text>
</comment>
<feature type="domain" description="Predicted 3'-5' exonuclease PolB-like" evidence="1">
    <location>
        <begin position="90"/>
        <end position="226"/>
    </location>
</feature>
<proteinExistence type="predicted"/>
<protein>
    <recommendedName>
        <fullName evidence="1">Predicted 3'-5' exonuclease PolB-like domain-containing protein</fullName>
    </recommendedName>
</protein>
<dbReference type="Gene3D" id="3.30.420.10">
    <property type="entry name" value="Ribonuclease H-like superfamily/Ribonuclease H"/>
    <property type="match status" value="1"/>
</dbReference>
<evidence type="ECO:0000313" key="2">
    <source>
        <dbReference type="EMBL" id="OGE94845.1"/>
    </source>
</evidence>
<gene>
    <name evidence="2" type="ORF">A3B10_03585</name>
</gene>
<sequence length="235" mass="27076">MPKIIFDIETVGEDFDELDETTQAVLTRWIKKESESEEEYQVALEDLKNGLGFSPLTGEIVVIGVLDPDKNQGAVYFQAPGDDIAEFEENGIKYKQMTEKKMLENFWKGATKYDEFISFNGRGFDAPFLAIRSAIHKIKPTKDLMEGRYLYQQKKCQHIDLQDQLSFYGAVRRKGSLHLYSRAFGIKSPKSEGISGDDIGRLFKEKKFVEIAKYNAGDLFATKELYDYWNNYLRL</sequence>
<dbReference type="STRING" id="1817841.A3B10_03585"/>
<accession>A0A1F5PY39</accession>
<dbReference type="Proteomes" id="UP000177281">
    <property type="component" value="Unassembled WGS sequence"/>
</dbReference>
<dbReference type="InterPro" id="IPR036397">
    <property type="entry name" value="RNaseH_sf"/>
</dbReference>
<dbReference type="InterPro" id="IPR012337">
    <property type="entry name" value="RNaseH-like_sf"/>
</dbReference>
<evidence type="ECO:0000313" key="3">
    <source>
        <dbReference type="Proteomes" id="UP000177281"/>
    </source>
</evidence>